<reference evidence="5 7" key="2">
    <citation type="submission" date="2020-03" db="EMBL/GenBank/DDBJ databases">
        <title>Is there a link between lipid content and antibiotic production in Streptomyces?</title>
        <authorList>
            <person name="David M."/>
            <person name="Lejeune C."/>
            <person name="Abreu S."/>
            <person name="Thibessard A."/>
            <person name="Leblond P."/>
            <person name="Chaminade P."/>
            <person name="Virolle M.-J."/>
        </authorList>
    </citation>
    <scope>NUCLEOTIDE SEQUENCE [LARGE SCALE GENOMIC DNA]</scope>
    <source>
        <strain evidence="5 7">DSM 41481</strain>
    </source>
</reference>
<sequence>MVRGIQAGEWESVKALRLLALKDPAAPLAFLETYEDAVERPDTFWQERAVGAGEEALGARQFIAVAGDGTWVGTVTVLVEEAGTVDWAGFDVERRQGHVVGVYVRPEWRGGAVSRGLFDAALEWAWGLGLERVRLIVHEDNAPALAAYRRMGFVASGVTVALEEGAGESELELVLER</sequence>
<dbReference type="PROSITE" id="PS51186">
    <property type="entry name" value="GNAT"/>
    <property type="match status" value="1"/>
</dbReference>
<organism evidence="5 7">
    <name type="scientific">Streptomyces antibioticus</name>
    <dbReference type="NCBI Taxonomy" id="1890"/>
    <lineage>
        <taxon>Bacteria</taxon>
        <taxon>Bacillati</taxon>
        <taxon>Actinomycetota</taxon>
        <taxon>Actinomycetes</taxon>
        <taxon>Kitasatosporales</taxon>
        <taxon>Streptomycetaceae</taxon>
        <taxon>Streptomyces</taxon>
    </lineage>
</organism>
<keyword evidence="6" id="KW-1185">Reference proteome</keyword>
<dbReference type="InterPro" id="IPR050832">
    <property type="entry name" value="Bact_Acetyltransf"/>
</dbReference>
<dbReference type="CDD" id="cd04301">
    <property type="entry name" value="NAT_SF"/>
    <property type="match status" value="1"/>
</dbReference>
<dbReference type="InterPro" id="IPR000182">
    <property type="entry name" value="GNAT_dom"/>
</dbReference>
<dbReference type="PANTHER" id="PTHR43877">
    <property type="entry name" value="AMINOALKYLPHOSPHONATE N-ACETYLTRANSFERASE-RELATED-RELATED"/>
    <property type="match status" value="1"/>
</dbReference>
<feature type="domain" description="N-acetyltransferase" evidence="3">
    <location>
        <begin position="16"/>
        <end position="177"/>
    </location>
</feature>
<dbReference type="EMBL" id="CP050692">
    <property type="protein sequence ID" value="QIT48959.1"/>
    <property type="molecule type" value="Genomic_DNA"/>
</dbReference>
<proteinExistence type="predicted"/>
<evidence type="ECO:0000256" key="2">
    <source>
        <dbReference type="ARBA" id="ARBA00023315"/>
    </source>
</evidence>
<dbReference type="Gene3D" id="3.40.630.30">
    <property type="match status" value="1"/>
</dbReference>
<dbReference type="InterPro" id="IPR016181">
    <property type="entry name" value="Acyl_CoA_acyltransferase"/>
</dbReference>
<dbReference type="Proteomes" id="UP000190306">
    <property type="component" value="Chromosome"/>
</dbReference>
<dbReference type="Proteomes" id="UP000502504">
    <property type="component" value="Chromosome"/>
</dbReference>
<evidence type="ECO:0000313" key="5">
    <source>
        <dbReference type="EMBL" id="QIT48959.1"/>
    </source>
</evidence>
<protein>
    <submittedName>
        <fullName evidence="4 5">Acetyltransferase</fullName>
    </submittedName>
</protein>
<evidence type="ECO:0000313" key="6">
    <source>
        <dbReference type="Proteomes" id="UP000190306"/>
    </source>
</evidence>
<name>A0AAE6YHK0_STRAT</name>
<evidence type="ECO:0000256" key="1">
    <source>
        <dbReference type="ARBA" id="ARBA00022679"/>
    </source>
</evidence>
<dbReference type="SUPFAM" id="SSF55729">
    <property type="entry name" value="Acyl-CoA N-acyltransferases (Nat)"/>
    <property type="match status" value="1"/>
</dbReference>
<dbReference type="GO" id="GO:0016747">
    <property type="term" value="F:acyltransferase activity, transferring groups other than amino-acyl groups"/>
    <property type="evidence" value="ECO:0007669"/>
    <property type="project" value="InterPro"/>
</dbReference>
<accession>A0AAE6YHK0</accession>
<evidence type="ECO:0000313" key="7">
    <source>
        <dbReference type="Proteomes" id="UP000502504"/>
    </source>
</evidence>
<dbReference type="Pfam" id="PF00583">
    <property type="entry name" value="Acetyltransf_1"/>
    <property type="match status" value="1"/>
</dbReference>
<evidence type="ECO:0000313" key="4">
    <source>
        <dbReference type="EMBL" id="OOQ51271.1"/>
    </source>
</evidence>
<gene>
    <name evidence="4" type="ORF">AFM16_18605</name>
    <name evidence="5" type="ORF">HCX60_18885</name>
</gene>
<keyword evidence="1" id="KW-0808">Transferase</keyword>
<reference evidence="4 6" key="1">
    <citation type="submission" date="2015-07" db="EMBL/GenBank/DDBJ databases">
        <title>Draft Genome Sequence of Streptomyces antibioticus, IMRU 3720 reveals insights in the evolution of actinomycin biosynthetic gene clusters in Streptomyces.</title>
        <authorList>
            <person name="Crnovcic I."/>
            <person name="Ruckert C."/>
            <person name="Kalinowksi J."/>
            <person name="Keller U."/>
        </authorList>
    </citation>
    <scope>NUCLEOTIDE SEQUENCE [LARGE SCALE GENOMIC DNA]</scope>
    <source>
        <strain evidence="4 6">DSM 41481</strain>
    </source>
</reference>
<evidence type="ECO:0000259" key="3">
    <source>
        <dbReference type="PROSITE" id="PS51186"/>
    </source>
</evidence>
<dbReference type="AlphaFoldDB" id="A0AAE6YHK0"/>
<keyword evidence="2" id="KW-0012">Acyltransferase</keyword>
<dbReference type="EMBL" id="LHQL01000009">
    <property type="protein sequence ID" value="OOQ51271.1"/>
    <property type="molecule type" value="Genomic_DNA"/>
</dbReference>